<proteinExistence type="predicted"/>
<evidence type="ECO:0000313" key="2">
    <source>
        <dbReference type="Proteomes" id="UP000624701"/>
    </source>
</evidence>
<dbReference type="SUPFAM" id="SSF160574">
    <property type="entry name" value="BT0923-like"/>
    <property type="match status" value="1"/>
</dbReference>
<accession>A0ABQ2BWV9</accession>
<organism evidence="1 2">
    <name type="scientific">Winogradskyella haliclonae</name>
    <dbReference type="NCBI Taxonomy" id="2048558"/>
    <lineage>
        <taxon>Bacteria</taxon>
        <taxon>Pseudomonadati</taxon>
        <taxon>Bacteroidota</taxon>
        <taxon>Flavobacteriia</taxon>
        <taxon>Flavobacteriales</taxon>
        <taxon>Flavobacteriaceae</taxon>
        <taxon>Winogradskyella</taxon>
    </lineage>
</organism>
<gene>
    <name evidence="1" type="ORF">GCM10011444_03220</name>
</gene>
<dbReference type="RefSeq" id="WP_188372952.1">
    <property type="nucleotide sequence ID" value="NZ_BMDQ01000001.1"/>
</dbReference>
<name>A0ABQ2BWV9_9FLAO</name>
<dbReference type="Proteomes" id="UP000624701">
    <property type="component" value="Unassembled WGS sequence"/>
</dbReference>
<sequence>MKLKSIFVILLSSFISQSSYGQTKNEKEERIKISEFPEVTQTIIEALPKNCKRLKFYKETDGDKKSYEVKFKYLKQYYSIEFSNQGLLEDIEVITKFKNIEDSARQHIAAYYKQFFKKHKFIKIQKQYVYTSDFNADAFIDHTLKKRNTASANYEIIAEVRTDKKRSIKEFTFNHKGEFLSSRILNPTSYEHVLY</sequence>
<reference evidence="2" key="1">
    <citation type="journal article" date="2019" name="Int. J. Syst. Evol. Microbiol.">
        <title>The Global Catalogue of Microorganisms (GCM) 10K type strain sequencing project: providing services to taxonomists for standard genome sequencing and annotation.</title>
        <authorList>
            <consortium name="The Broad Institute Genomics Platform"/>
            <consortium name="The Broad Institute Genome Sequencing Center for Infectious Disease"/>
            <person name="Wu L."/>
            <person name="Ma J."/>
        </authorList>
    </citation>
    <scope>NUCLEOTIDE SEQUENCE [LARGE SCALE GENOMIC DNA]</scope>
    <source>
        <strain evidence="2">CCM 8681</strain>
    </source>
</reference>
<protein>
    <submittedName>
        <fullName evidence="1">Uncharacterized protein</fullName>
    </submittedName>
</protein>
<dbReference type="Gene3D" id="3.40.1420.30">
    <property type="match status" value="1"/>
</dbReference>
<comment type="caution">
    <text evidence="1">The sequence shown here is derived from an EMBL/GenBank/DDBJ whole genome shotgun (WGS) entry which is preliminary data.</text>
</comment>
<keyword evidence="2" id="KW-1185">Reference proteome</keyword>
<evidence type="ECO:0000313" key="1">
    <source>
        <dbReference type="EMBL" id="GGI56013.1"/>
    </source>
</evidence>
<dbReference type="EMBL" id="BMDQ01000001">
    <property type="protein sequence ID" value="GGI56013.1"/>
    <property type="molecule type" value="Genomic_DNA"/>
</dbReference>